<dbReference type="SMART" id="SM00449">
    <property type="entry name" value="SPRY"/>
    <property type="match status" value="1"/>
</dbReference>
<keyword evidence="3 6" id="KW-0863">Zinc-finger</keyword>
<dbReference type="Pfam" id="PF00643">
    <property type="entry name" value="zf-B_box"/>
    <property type="match status" value="1"/>
</dbReference>
<evidence type="ECO:0000256" key="3">
    <source>
        <dbReference type="ARBA" id="ARBA00022771"/>
    </source>
</evidence>
<dbReference type="PROSITE" id="PS00518">
    <property type="entry name" value="ZF_RING_1"/>
    <property type="match status" value="1"/>
</dbReference>
<dbReference type="CDD" id="cd13733">
    <property type="entry name" value="SPRY_PRY_C-I_1"/>
    <property type="match status" value="1"/>
</dbReference>
<dbReference type="Gene3D" id="2.60.120.920">
    <property type="match status" value="1"/>
</dbReference>
<dbReference type="AlphaFoldDB" id="A0A6J2VSM9"/>
<proteinExistence type="predicted"/>
<evidence type="ECO:0000259" key="9">
    <source>
        <dbReference type="PROSITE" id="PS50119"/>
    </source>
</evidence>
<dbReference type="SUPFAM" id="SSF49899">
    <property type="entry name" value="Concanavalin A-like lectins/glucanases"/>
    <property type="match status" value="1"/>
</dbReference>
<dbReference type="SUPFAM" id="SSF57845">
    <property type="entry name" value="B-box zinc-binding domain"/>
    <property type="match status" value="1"/>
</dbReference>
<dbReference type="GeneID" id="115815813"/>
<evidence type="ECO:0000256" key="5">
    <source>
        <dbReference type="ARBA" id="ARBA00022859"/>
    </source>
</evidence>
<evidence type="ECO:0000259" key="10">
    <source>
        <dbReference type="PROSITE" id="PS50188"/>
    </source>
</evidence>
<evidence type="ECO:0000256" key="7">
    <source>
        <dbReference type="SAM" id="Coils"/>
    </source>
</evidence>
<protein>
    <submittedName>
        <fullName evidence="12">E3 ubiquitin-protein ligase TRIM39-like</fullName>
    </submittedName>
</protein>
<dbReference type="InParanoid" id="A0A6J2VSM9"/>
<dbReference type="Proteomes" id="UP000504632">
    <property type="component" value="Chromosome 6"/>
</dbReference>
<evidence type="ECO:0000256" key="4">
    <source>
        <dbReference type="ARBA" id="ARBA00022833"/>
    </source>
</evidence>
<gene>
    <name evidence="12" type="primary">LOC115815813</name>
</gene>
<dbReference type="FunFam" id="2.60.120.920:FF:000004">
    <property type="entry name" value="Butyrophilin subfamily 1 member A1"/>
    <property type="match status" value="1"/>
</dbReference>
<accession>A0A6J2VSM9</accession>
<dbReference type="RefSeq" id="XP_030634689.1">
    <property type="nucleotide sequence ID" value="XM_030778829.1"/>
</dbReference>
<dbReference type="PROSITE" id="PS50188">
    <property type="entry name" value="B302_SPRY"/>
    <property type="match status" value="1"/>
</dbReference>
<dbReference type="InterPro" id="IPR013320">
    <property type="entry name" value="ConA-like_dom_sf"/>
</dbReference>
<dbReference type="CDD" id="cd19769">
    <property type="entry name" value="Bbox2_TRIM16-like"/>
    <property type="match status" value="1"/>
</dbReference>
<dbReference type="SMART" id="SM00589">
    <property type="entry name" value="PRY"/>
    <property type="match status" value="1"/>
</dbReference>
<feature type="domain" description="RING-type" evidence="8">
    <location>
        <begin position="19"/>
        <end position="59"/>
    </location>
</feature>
<dbReference type="Pfam" id="PF00622">
    <property type="entry name" value="SPRY"/>
    <property type="match status" value="1"/>
</dbReference>
<dbReference type="CDD" id="cd19802">
    <property type="entry name" value="Bbox1_TRIM8-like"/>
    <property type="match status" value="1"/>
</dbReference>
<dbReference type="InterPro" id="IPR001870">
    <property type="entry name" value="B30.2/SPRY"/>
</dbReference>
<keyword evidence="5" id="KW-0391">Immunity</keyword>
<dbReference type="GO" id="GO:0005737">
    <property type="term" value="C:cytoplasm"/>
    <property type="evidence" value="ECO:0007669"/>
    <property type="project" value="UniProtKB-ARBA"/>
</dbReference>
<keyword evidence="1" id="KW-0399">Innate immunity</keyword>
<feature type="domain" description="B30.2/SPRY" evidence="10">
    <location>
        <begin position="343"/>
        <end position="539"/>
    </location>
</feature>
<evidence type="ECO:0000256" key="1">
    <source>
        <dbReference type="ARBA" id="ARBA00022588"/>
    </source>
</evidence>
<dbReference type="InterPro" id="IPR001841">
    <property type="entry name" value="Znf_RING"/>
</dbReference>
<dbReference type="Pfam" id="PF13765">
    <property type="entry name" value="PRY"/>
    <property type="match status" value="1"/>
</dbReference>
<feature type="coiled-coil region" evidence="7">
    <location>
        <begin position="244"/>
        <end position="290"/>
    </location>
</feature>
<dbReference type="FunCoup" id="A0A6J2VSM9">
    <property type="interactions" value="702"/>
</dbReference>
<dbReference type="InterPro" id="IPR000315">
    <property type="entry name" value="Znf_B-box"/>
</dbReference>
<dbReference type="PROSITE" id="PS50089">
    <property type="entry name" value="ZF_RING_2"/>
    <property type="match status" value="1"/>
</dbReference>
<dbReference type="Gene3D" id="3.30.160.60">
    <property type="entry name" value="Classic Zinc Finger"/>
    <property type="match status" value="1"/>
</dbReference>
<dbReference type="PRINTS" id="PR01407">
    <property type="entry name" value="BUTYPHLNCDUF"/>
</dbReference>
<dbReference type="InterPro" id="IPR013083">
    <property type="entry name" value="Znf_RING/FYVE/PHD"/>
</dbReference>
<dbReference type="InterPro" id="IPR027370">
    <property type="entry name" value="Znf-RING_euk"/>
</dbReference>
<evidence type="ECO:0000313" key="12">
    <source>
        <dbReference type="RefSeq" id="XP_030634689.1"/>
    </source>
</evidence>
<keyword evidence="2" id="KW-0479">Metal-binding</keyword>
<keyword evidence="7" id="KW-0175">Coiled coil</keyword>
<dbReference type="PROSITE" id="PS50119">
    <property type="entry name" value="ZF_BBOX"/>
    <property type="match status" value="1"/>
</dbReference>
<dbReference type="InterPro" id="IPR017907">
    <property type="entry name" value="Znf_RING_CS"/>
</dbReference>
<dbReference type="Gene3D" id="4.10.830.40">
    <property type="match status" value="1"/>
</dbReference>
<dbReference type="GO" id="GO:0008270">
    <property type="term" value="F:zinc ion binding"/>
    <property type="evidence" value="ECO:0007669"/>
    <property type="project" value="UniProtKB-KW"/>
</dbReference>
<keyword evidence="4" id="KW-0862">Zinc</keyword>
<dbReference type="Gene3D" id="3.30.40.10">
    <property type="entry name" value="Zinc/RING finger domain, C3HC4 (zinc finger)"/>
    <property type="match status" value="1"/>
</dbReference>
<evidence type="ECO:0000313" key="11">
    <source>
        <dbReference type="Proteomes" id="UP000504632"/>
    </source>
</evidence>
<feature type="domain" description="B box-type" evidence="9">
    <location>
        <begin position="143"/>
        <end position="183"/>
    </location>
</feature>
<dbReference type="InterPro" id="IPR003877">
    <property type="entry name" value="SPRY_dom"/>
</dbReference>
<dbReference type="PANTHER" id="PTHR25465">
    <property type="entry name" value="B-BOX DOMAIN CONTAINING"/>
    <property type="match status" value="1"/>
</dbReference>
<dbReference type="Pfam" id="PF13445">
    <property type="entry name" value="zf-RING_UBOX"/>
    <property type="match status" value="1"/>
</dbReference>
<sequence>MYTDMASSSSLLSEDQILCSVCLDVFTDPVTTPCGHNFCMTCLKEFWDNIQHCQCPLCKEQFNMRPELKINRAFRELVDHFKRRGDLVAKPGEVSCDVCTGEKLKAVKSCLDCGLSYCETHLEPHKTATRLKKHKLMDPVEKLKDYICQKHDRPLELFCRDDQTRVCQFCTETDHKTHNTVPLEEESEERKSQLGKTQTEVQQMIQDKQKKIKELRHSVQLSKTNTERLIADSVEVFSSLIGCIERSLAELIELMEEKQKAAERQAEGLIKELEQEITELKRRDTELEQLSHSEDHLHLLQDYPKMSRPPHTTYSTDISIDPHLRVDTLRKTLEQLEKKFHEEKKKVCEKEIESRRRLYAVDVTLDPDTAHRKLILSDDGKQVKTGDTRQNLRDNPKRFCRCPCVLGKVGFSSGRFYYEVEVRGKSKWDLGVARESINRKGNITLSPEDGYWTIWLRNGDEYKALDSPRVLLSLRQKPQKVGVFVDYEEGLVSFYDVEASSHIYSFTAQSFTEKLYPYFSPDLNDRGKNSAPLVITAAS</sequence>
<evidence type="ECO:0000256" key="2">
    <source>
        <dbReference type="ARBA" id="ARBA00022723"/>
    </source>
</evidence>
<dbReference type="PANTHER" id="PTHR25465:SF32">
    <property type="entry name" value="BLOODTHIRSTY-RELATED GENE FAMILY, MEMBER 16 ISOFORM X1-RELATED"/>
    <property type="match status" value="1"/>
</dbReference>
<dbReference type="InterPro" id="IPR006574">
    <property type="entry name" value="PRY"/>
</dbReference>
<dbReference type="GO" id="GO:0045087">
    <property type="term" value="P:innate immune response"/>
    <property type="evidence" value="ECO:0007669"/>
    <property type="project" value="UniProtKB-KW"/>
</dbReference>
<reference evidence="12" key="1">
    <citation type="submission" date="2025-08" db="UniProtKB">
        <authorList>
            <consortium name="RefSeq"/>
        </authorList>
    </citation>
    <scope>IDENTIFICATION</scope>
</reference>
<dbReference type="InterPro" id="IPR058030">
    <property type="entry name" value="TRIM8/14/16/25/29/45/65_CC"/>
</dbReference>
<evidence type="ECO:0000256" key="6">
    <source>
        <dbReference type="PROSITE-ProRule" id="PRU00024"/>
    </source>
</evidence>
<dbReference type="SMART" id="SM00336">
    <property type="entry name" value="BBOX"/>
    <property type="match status" value="2"/>
</dbReference>
<dbReference type="SMART" id="SM00184">
    <property type="entry name" value="RING"/>
    <property type="match status" value="1"/>
</dbReference>
<dbReference type="OrthoDB" id="6270329at2759"/>
<dbReference type="InterPro" id="IPR003879">
    <property type="entry name" value="Butyrophylin_SPRY"/>
</dbReference>
<name>A0A6J2VSM9_CHACN</name>
<organism evidence="11 12">
    <name type="scientific">Chanos chanos</name>
    <name type="common">Milkfish</name>
    <name type="synonym">Mugil chanos</name>
    <dbReference type="NCBI Taxonomy" id="29144"/>
    <lineage>
        <taxon>Eukaryota</taxon>
        <taxon>Metazoa</taxon>
        <taxon>Chordata</taxon>
        <taxon>Craniata</taxon>
        <taxon>Vertebrata</taxon>
        <taxon>Euteleostomi</taxon>
        <taxon>Actinopterygii</taxon>
        <taxon>Neopterygii</taxon>
        <taxon>Teleostei</taxon>
        <taxon>Ostariophysi</taxon>
        <taxon>Gonorynchiformes</taxon>
        <taxon>Chanidae</taxon>
        <taxon>Chanos</taxon>
    </lineage>
</organism>
<dbReference type="InterPro" id="IPR051051">
    <property type="entry name" value="E3_ubiq-ligase_TRIM/RNF"/>
</dbReference>
<dbReference type="SUPFAM" id="SSF57850">
    <property type="entry name" value="RING/U-box"/>
    <property type="match status" value="1"/>
</dbReference>
<evidence type="ECO:0000259" key="8">
    <source>
        <dbReference type="PROSITE" id="PS50089"/>
    </source>
</evidence>
<keyword evidence="11" id="KW-1185">Reference proteome</keyword>
<dbReference type="Pfam" id="PF25600">
    <property type="entry name" value="TRIM_CC"/>
    <property type="match status" value="1"/>
</dbReference>
<dbReference type="InterPro" id="IPR043136">
    <property type="entry name" value="B30.2/SPRY_sf"/>
</dbReference>